<accession>A0A397JKP4</accession>
<sequence length="152" mass="17836">MNNSLGKRKAAENNDGSSNNKRKKMDTRTGRFGKASQKFFVFLKVLKKDLNSKLIYQKELLINELKIVFENSPQISLQPNEMEIKKLKEIASIKRRPIDGNCSVCQEPMNNNENLIWCQRGCGNNIRYDYFVDWKEQKGTCVYCRTEWKDKM</sequence>
<dbReference type="InterPro" id="IPR013083">
    <property type="entry name" value="Znf_RING/FYVE/PHD"/>
</dbReference>
<evidence type="ECO:0000313" key="2">
    <source>
        <dbReference type="EMBL" id="RHZ88935.1"/>
    </source>
</evidence>
<dbReference type="PANTHER" id="PTHR21540:SF0">
    <property type="entry name" value="PHD FAMILY PROTEIN"/>
    <property type="match status" value="1"/>
</dbReference>
<evidence type="ECO:0000256" key="1">
    <source>
        <dbReference type="SAM" id="MobiDB-lite"/>
    </source>
</evidence>
<dbReference type="STRING" id="1348612.A0A397JKP4"/>
<evidence type="ECO:0008006" key="4">
    <source>
        <dbReference type="Google" id="ProtNLM"/>
    </source>
</evidence>
<comment type="caution">
    <text evidence="2">The sequence shown here is derived from an EMBL/GenBank/DDBJ whole genome shotgun (WGS) entry which is preliminary data.</text>
</comment>
<dbReference type="GO" id="GO:0061630">
    <property type="term" value="F:ubiquitin protein ligase activity"/>
    <property type="evidence" value="ECO:0007669"/>
    <property type="project" value="InterPro"/>
</dbReference>
<dbReference type="AlphaFoldDB" id="A0A397JKP4"/>
<dbReference type="InterPro" id="IPR039903">
    <property type="entry name" value="Zswim2"/>
</dbReference>
<dbReference type="Gene3D" id="3.30.40.10">
    <property type="entry name" value="Zinc/RING finger domain, C3HC4 (zinc finger)"/>
    <property type="match status" value="1"/>
</dbReference>
<dbReference type="Proteomes" id="UP000266861">
    <property type="component" value="Unassembled WGS sequence"/>
</dbReference>
<evidence type="ECO:0000313" key="3">
    <source>
        <dbReference type="Proteomes" id="UP000266861"/>
    </source>
</evidence>
<keyword evidence="3" id="KW-1185">Reference proteome</keyword>
<organism evidence="2 3">
    <name type="scientific">Diversispora epigaea</name>
    <dbReference type="NCBI Taxonomy" id="1348612"/>
    <lineage>
        <taxon>Eukaryota</taxon>
        <taxon>Fungi</taxon>
        <taxon>Fungi incertae sedis</taxon>
        <taxon>Mucoromycota</taxon>
        <taxon>Glomeromycotina</taxon>
        <taxon>Glomeromycetes</taxon>
        <taxon>Diversisporales</taxon>
        <taxon>Diversisporaceae</taxon>
        <taxon>Diversispora</taxon>
    </lineage>
</organism>
<feature type="region of interest" description="Disordered" evidence="1">
    <location>
        <begin position="1"/>
        <end position="29"/>
    </location>
</feature>
<gene>
    <name evidence="2" type="ORF">Glove_19g146</name>
</gene>
<name>A0A397JKP4_9GLOM</name>
<dbReference type="PANTHER" id="PTHR21540">
    <property type="entry name" value="RING FINGER AND SWIM DOMAIN-CONTAINING PROTEIN 2"/>
    <property type="match status" value="1"/>
</dbReference>
<protein>
    <recommendedName>
        <fullName evidence="4">RING-type domain-containing protein</fullName>
    </recommendedName>
</protein>
<dbReference type="SUPFAM" id="SSF57850">
    <property type="entry name" value="RING/U-box"/>
    <property type="match status" value="1"/>
</dbReference>
<proteinExistence type="predicted"/>
<dbReference type="OrthoDB" id="2122982at2759"/>
<reference evidence="2 3" key="1">
    <citation type="submission" date="2018-08" db="EMBL/GenBank/DDBJ databases">
        <title>Genome and evolution of the arbuscular mycorrhizal fungus Diversispora epigaea (formerly Glomus versiforme) and its bacterial endosymbionts.</title>
        <authorList>
            <person name="Sun X."/>
            <person name="Fei Z."/>
            <person name="Harrison M."/>
        </authorList>
    </citation>
    <scope>NUCLEOTIDE SEQUENCE [LARGE SCALE GENOMIC DNA]</scope>
    <source>
        <strain evidence="2 3">IT104</strain>
    </source>
</reference>
<dbReference type="EMBL" id="PQFF01000017">
    <property type="protein sequence ID" value="RHZ88935.1"/>
    <property type="molecule type" value="Genomic_DNA"/>
</dbReference>